<dbReference type="InterPro" id="IPR025063">
    <property type="entry name" value="DUF4004"/>
</dbReference>
<name>A0A1I0AA10_9BACI</name>
<keyword evidence="2" id="KW-1185">Reference proteome</keyword>
<dbReference type="STRING" id="237682.SAMN05421676_10287"/>
<organism evidence="1 2">
    <name type="scientific">Salinibacillus kushneri</name>
    <dbReference type="NCBI Taxonomy" id="237682"/>
    <lineage>
        <taxon>Bacteria</taxon>
        <taxon>Bacillati</taxon>
        <taxon>Bacillota</taxon>
        <taxon>Bacilli</taxon>
        <taxon>Bacillales</taxon>
        <taxon>Bacillaceae</taxon>
        <taxon>Salinibacillus</taxon>
    </lineage>
</organism>
<evidence type="ECO:0008006" key="3">
    <source>
        <dbReference type="Google" id="ProtNLM"/>
    </source>
</evidence>
<evidence type="ECO:0000313" key="1">
    <source>
        <dbReference type="EMBL" id="SES90988.1"/>
    </source>
</evidence>
<reference evidence="2" key="1">
    <citation type="submission" date="2016-10" db="EMBL/GenBank/DDBJ databases">
        <authorList>
            <person name="Varghese N."/>
            <person name="Submissions S."/>
        </authorList>
    </citation>
    <scope>NUCLEOTIDE SEQUENCE [LARGE SCALE GENOMIC DNA]</scope>
    <source>
        <strain evidence="2">CGMCC 1.3566</strain>
    </source>
</reference>
<dbReference type="RefSeq" id="WP_093131791.1">
    <property type="nucleotide sequence ID" value="NZ_FOHJ01000002.1"/>
</dbReference>
<dbReference type="AlphaFoldDB" id="A0A1I0AA10"/>
<accession>A0A1I0AA10</accession>
<dbReference type="EMBL" id="FOHJ01000002">
    <property type="protein sequence ID" value="SES90988.1"/>
    <property type="molecule type" value="Genomic_DNA"/>
</dbReference>
<protein>
    <recommendedName>
        <fullName evidence="3">DUF4004 domain-containing protein</fullName>
    </recommendedName>
</protein>
<dbReference type="OrthoDB" id="1648298at2"/>
<gene>
    <name evidence="1" type="ORF">SAMN05421676_10287</name>
</gene>
<proteinExistence type="predicted"/>
<sequence>MDEGLISKKDLLEQTDITYGQLYRWKRKKLIPDDWFIRKSTFTGQETFFPKEKMIERINRIKELKDHLSLDELANALSPKKKDIKISKKDFIERNIVSSNAVTIFEEQFGELDTITFQTSLYLYLFDKSLETGEVGWEEGKQIIQTLHDHFPKLEEKRASLVVLRKMGVVTVLLVTNPDDLYVDEKTKVAVLLDIETELDKLLNSLVTGGF</sequence>
<evidence type="ECO:0000313" key="2">
    <source>
        <dbReference type="Proteomes" id="UP000199095"/>
    </source>
</evidence>
<dbReference type="Proteomes" id="UP000199095">
    <property type="component" value="Unassembled WGS sequence"/>
</dbReference>
<dbReference type="Pfam" id="PF13171">
    <property type="entry name" value="DUF4004"/>
    <property type="match status" value="1"/>
</dbReference>